<keyword evidence="2" id="KW-1185">Reference proteome</keyword>
<protein>
    <submittedName>
        <fullName evidence="1">RasGEF domain family member 1B</fullName>
    </submittedName>
</protein>
<dbReference type="AlphaFoldDB" id="A0A7J8E9T7"/>
<dbReference type="EMBL" id="JACASE010000010">
    <property type="protein sequence ID" value="KAF6432214.1"/>
    <property type="molecule type" value="Genomic_DNA"/>
</dbReference>
<gene>
    <name evidence="1" type="ORF">HJG63_016419</name>
</gene>
<evidence type="ECO:0000313" key="1">
    <source>
        <dbReference type="EMBL" id="KAF6432214.1"/>
    </source>
</evidence>
<sequence length="116" mass="12842">MAKFLAELLGCTLPSKGASPMFESKSHSRVGLKSSTKQKTTVFSTLASEKSLSDCKKEQQWKTSMYSSVTPVCFTSPLIEKPIGKVRINSFLVKRYDLSLLAVFIFVLSSLSKIIK</sequence>
<reference evidence="1 2" key="1">
    <citation type="journal article" date="2020" name="Nature">
        <title>Six reference-quality genomes reveal evolution of bat adaptations.</title>
        <authorList>
            <person name="Jebb D."/>
            <person name="Huang Z."/>
            <person name="Pippel M."/>
            <person name="Hughes G.M."/>
            <person name="Lavrichenko K."/>
            <person name="Devanna P."/>
            <person name="Winkler S."/>
            <person name="Jermiin L.S."/>
            <person name="Skirmuntt E.C."/>
            <person name="Katzourakis A."/>
            <person name="Burkitt-Gray L."/>
            <person name="Ray D.A."/>
            <person name="Sullivan K.A.M."/>
            <person name="Roscito J.G."/>
            <person name="Kirilenko B.M."/>
            <person name="Davalos L.M."/>
            <person name="Corthals A.P."/>
            <person name="Power M.L."/>
            <person name="Jones G."/>
            <person name="Ransome R.D."/>
            <person name="Dechmann D.K.N."/>
            <person name="Locatelli A.G."/>
            <person name="Puechmaille S.J."/>
            <person name="Fedrigo O."/>
            <person name="Jarvis E.D."/>
            <person name="Hiller M."/>
            <person name="Vernes S.C."/>
            <person name="Myers E.W."/>
            <person name="Teeling E.C."/>
        </authorList>
    </citation>
    <scope>NUCLEOTIDE SEQUENCE [LARGE SCALE GENOMIC DNA]</scope>
    <source>
        <strain evidence="1">MRouAeg1</strain>
        <tissue evidence="1">Muscle</tissue>
    </source>
</reference>
<name>A0A7J8E9T7_ROUAE</name>
<organism evidence="1 2">
    <name type="scientific">Rousettus aegyptiacus</name>
    <name type="common">Egyptian fruit bat</name>
    <name type="synonym">Pteropus aegyptiacus</name>
    <dbReference type="NCBI Taxonomy" id="9407"/>
    <lineage>
        <taxon>Eukaryota</taxon>
        <taxon>Metazoa</taxon>
        <taxon>Chordata</taxon>
        <taxon>Craniata</taxon>
        <taxon>Vertebrata</taxon>
        <taxon>Euteleostomi</taxon>
        <taxon>Mammalia</taxon>
        <taxon>Eutheria</taxon>
        <taxon>Laurasiatheria</taxon>
        <taxon>Chiroptera</taxon>
        <taxon>Yinpterochiroptera</taxon>
        <taxon>Pteropodoidea</taxon>
        <taxon>Pteropodidae</taxon>
        <taxon>Rousettinae</taxon>
        <taxon>Rousettus</taxon>
    </lineage>
</organism>
<comment type="caution">
    <text evidence="1">The sequence shown here is derived from an EMBL/GenBank/DDBJ whole genome shotgun (WGS) entry which is preliminary data.</text>
</comment>
<evidence type="ECO:0000313" key="2">
    <source>
        <dbReference type="Proteomes" id="UP000593571"/>
    </source>
</evidence>
<accession>A0A7J8E9T7</accession>
<proteinExistence type="predicted"/>
<dbReference type="Proteomes" id="UP000593571">
    <property type="component" value="Unassembled WGS sequence"/>
</dbReference>